<dbReference type="OrthoDB" id="549877at2759"/>
<name>A0A2J8ABP7_9CHLO</name>
<protein>
    <recommendedName>
        <fullName evidence="4">VHS domain-containing protein</fullName>
    </recommendedName>
</protein>
<feature type="region of interest" description="Disordered" evidence="1">
    <location>
        <begin position="702"/>
        <end position="807"/>
    </location>
</feature>
<feature type="compositionally biased region" description="Gly residues" evidence="1">
    <location>
        <begin position="704"/>
        <end position="718"/>
    </location>
</feature>
<feature type="region of interest" description="Disordered" evidence="1">
    <location>
        <begin position="319"/>
        <end position="378"/>
    </location>
</feature>
<feature type="region of interest" description="Disordered" evidence="1">
    <location>
        <begin position="244"/>
        <end position="280"/>
    </location>
</feature>
<feature type="compositionally biased region" description="Polar residues" evidence="1">
    <location>
        <begin position="798"/>
        <end position="807"/>
    </location>
</feature>
<accession>A0A2J8ABP7</accession>
<feature type="compositionally biased region" description="Low complexity" evidence="1">
    <location>
        <begin position="352"/>
        <end position="376"/>
    </location>
</feature>
<feature type="region of interest" description="Disordered" evidence="1">
    <location>
        <begin position="127"/>
        <end position="155"/>
    </location>
</feature>
<feature type="region of interest" description="Disordered" evidence="1">
    <location>
        <begin position="422"/>
        <end position="504"/>
    </location>
</feature>
<dbReference type="AlphaFoldDB" id="A0A2J8ABP7"/>
<evidence type="ECO:0000256" key="1">
    <source>
        <dbReference type="SAM" id="MobiDB-lite"/>
    </source>
</evidence>
<feature type="region of interest" description="Disordered" evidence="1">
    <location>
        <begin position="531"/>
        <end position="582"/>
    </location>
</feature>
<sequence length="807" mass="79172">MSLNCSVIVRNQIAMPKLFHRLEKQLAKPQGPQVASAIVQVLVDWSHLFAHEELGARSRSILAQPRYGAMAAACNPSAAVAVMEEEMRMGIPPVAPIRGEDFIRWMYRGGGLTPALVFPTASMDASGGASTAGSTLPPALAAQQSGLPGGAPPPITPALEFTQRSDDSRALSAVLSSTDHLNTALQAWQQFTGQEVYDALHVAVPHTMPHDLFAGAAAAANPPGAAAARPPGRAVDIDDLLGMGQMTSAAPPPPAPQPPLQQQRQQGAMSNPFVNHAGSASATPAAASTAAPAAVPSANPFAAAAAAYSTPSASGRAAAAPTRAVSHQQSPSLSDWDPFAAAQPPQPPQPQPQQQQRPPAAAPIAAAAASPPSSAAGSWAVFGEDHTLAAAGSGPSNPGSYSTPSYCTPYSHALSSSLASGVLPSPAASATSVSSTPNGAGGGGGSGGLPSPPRSRLQLEEAQQHHSAGAGGGGGPQAAGTPHHPTTAAAAAARPPAPSSVWKPGGAAVGPAGLGPGLGAGFDLFLAPSHPAHSAASSPHLLGNGGHGPSNGAGPGGAAGPLARSATAPHGPGSGAAESSAAAAARATASSGAANGGSSALDWRPEYDRLAAELMALAGGGAAAGGSGSAAAGQQPRCGACGGPPAAPPGLVLPRVQALCEALAAQHARRVAALEAQHAAELRDVKSRALVKIRELTAQAPAAGGAGAGAGNGGGGSHAAGANGVARQQTQPAVGGAGPGLAHASPLHVGLQQQQQPGGARQPLQPHPPPFKPAVGGPPLAQQQQQQAQPPLWLPSSGRVTTDFSLI</sequence>
<feature type="compositionally biased region" description="Gly residues" evidence="1">
    <location>
        <begin position="439"/>
        <end position="448"/>
    </location>
</feature>
<feature type="compositionally biased region" description="Low complexity" evidence="1">
    <location>
        <begin position="773"/>
        <end position="791"/>
    </location>
</feature>
<evidence type="ECO:0000313" key="2">
    <source>
        <dbReference type="EMBL" id="PNH09952.1"/>
    </source>
</evidence>
<evidence type="ECO:0000313" key="3">
    <source>
        <dbReference type="Proteomes" id="UP000236333"/>
    </source>
</evidence>
<organism evidence="2 3">
    <name type="scientific">Tetrabaena socialis</name>
    <dbReference type="NCBI Taxonomy" id="47790"/>
    <lineage>
        <taxon>Eukaryota</taxon>
        <taxon>Viridiplantae</taxon>
        <taxon>Chlorophyta</taxon>
        <taxon>core chlorophytes</taxon>
        <taxon>Chlorophyceae</taxon>
        <taxon>CS clade</taxon>
        <taxon>Chlamydomonadales</taxon>
        <taxon>Tetrabaenaceae</taxon>
        <taxon>Tetrabaena</taxon>
    </lineage>
</organism>
<evidence type="ECO:0008006" key="4">
    <source>
        <dbReference type="Google" id="ProtNLM"/>
    </source>
</evidence>
<feature type="compositionally biased region" description="Low complexity" evidence="1">
    <location>
        <begin position="478"/>
        <end position="494"/>
    </location>
</feature>
<feature type="compositionally biased region" description="Low complexity" evidence="1">
    <location>
        <begin position="531"/>
        <end position="542"/>
    </location>
</feature>
<reference evidence="2 3" key="1">
    <citation type="journal article" date="2017" name="Mol. Biol. Evol.">
        <title>The 4-celled Tetrabaena socialis nuclear genome reveals the essential components for genetic control of cell number at the origin of multicellularity in the volvocine lineage.</title>
        <authorList>
            <person name="Featherston J."/>
            <person name="Arakaki Y."/>
            <person name="Hanschen E.R."/>
            <person name="Ferris P.J."/>
            <person name="Michod R.E."/>
            <person name="Olson B.J.S.C."/>
            <person name="Nozaki H."/>
            <person name="Durand P.M."/>
        </authorList>
    </citation>
    <scope>NUCLEOTIDE SEQUENCE [LARGE SCALE GENOMIC DNA]</scope>
    <source>
        <strain evidence="2 3">NIES-571</strain>
    </source>
</reference>
<comment type="caution">
    <text evidence="2">The sequence shown here is derived from an EMBL/GenBank/DDBJ whole genome shotgun (WGS) entry which is preliminary data.</text>
</comment>
<feature type="compositionally biased region" description="Pro residues" evidence="1">
    <location>
        <begin position="250"/>
        <end position="259"/>
    </location>
</feature>
<feature type="compositionally biased region" description="Low complexity" evidence="1">
    <location>
        <begin position="750"/>
        <end position="764"/>
    </location>
</feature>
<gene>
    <name evidence="2" type="ORF">TSOC_003382</name>
</gene>
<feature type="compositionally biased region" description="Low complexity" evidence="1">
    <location>
        <begin position="424"/>
        <end position="438"/>
    </location>
</feature>
<keyword evidence="3" id="KW-1185">Reference proteome</keyword>
<proteinExistence type="predicted"/>
<feature type="compositionally biased region" description="Gly residues" evidence="1">
    <location>
        <begin position="543"/>
        <end position="559"/>
    </location>
</feature>
<dbReference type="EMBL" id="PGGS01000072">
    <property type="protein sequence ID" value="PNH09952.1"/>
    <property type="molecule type" value="Genomic_DNA"/>
</dbReference>
<dbReference type="Proteomes" id="UP000236333">
    <property type="component" value="Unassembled WGS sequence"/>
</dbReference>